<dbReference type="PANTHER" id="PTHR11439">
    <property type="entry name" value="GAG-POL-RELATED RETROTRANSPOSON"/>
    <property type="match status" value="1"/>
</dbReference>
<evidence type="ECO:0000313" key="3">
    <source>
        <dbReference type="Proteomes" id="UP001159363"/>
    </source>
</evidence>
<reference evidence="2 3" key="1">
    <citation type="submission" date="2023-02" db="EMBL/GenBank/DDBJ databases">
        <title>LHISI_Scaffold_Assembly.</title>
        <authorList>
            <person name="Stuart O.P."/>
            <person name="Cleave R."/>
            <person name="Magrath M.J.L."/>
            <person name="Mikheyev A.S."/>
        </authorList>
    </citation>
    <scope>NUCLEOTIDE SEQUENCE [LARGE SCALE GENOMIC DNA]</scope>
    <source>
        <strain evidence="2">Daus_M_001</strain>
        <tissue evidence="2">Leg muscle</tissue>
    </source>
</reference>
<organism evidence="2 3">
    <name type="scientific">Dryococelus australis</name>
    <dbReference type="NCBI Taxonomy" id="614101"/>
    <lineage>
        <taxon>Eukaryota</taxon>
        <taxon>Metazoa</taxon>
        <taxon>Ecdysozoa</taxon>
        <taxon>Arthropoda</taxon>
        <taxon>Hexapoda</taxon>
        <taxon>Insecta</taxon>
        <taxon>Pterygota</taxon>
        <taxon>Neoptera</taxon>
        <taxon>Polyneoptera</taxon>
        <taxon>Phasmatodea</taxon>
        <taxon>Verophasmatodea</taxon>
        <taxon>Anareolatae</taxon>
        <taxon>Phasmatidae</taxon>
        <taxon>Eurycanthinae</taxon>
        <taxon>Dryococelus</taxon>
    </lineage>
</organism>
<feature type="region of interest" description="Disordered" evidence="1">
    <location>
        <begin position="1"/>
        <end position="22"/>
    </location>
</feature>
<accession>A0ABQ9I393</accession>
<proteinExistence type="predicted"/>
<feature type="compositionally biased region" description="Polar residues" evidence="1">
    <location>
        <begin position="1"/>
        <end position="11"/>
    </location>
</feature>
<keyword evidence="3" id="KW-1185">Reference proteome</keyword>
<dbReference type="EMBL" id="JARBHB010000003">
    <property type="protein sequence ID" value="KAJ8891119.1"/>
    <property type="molecule type" value="Genomic_DNA"/>
</dbReference>
<comment type="caution">
    <text evidence="2">The sequence shown here is derived from an EMBL/GenBank/DDBJ whole genome shotgun (WGS) entry which is preliminary data.</text>
</comment>
<protein>
    <submittedName>
        <fullName evidence="2">Uncharacterized protein</fullName>
    </submittedName>
</protein>
<evidence type="ECO:0000256" key="1">
    <source>
        <dbReference type="SAM" id="MobiDB-lite"/>
    </source>
</evidence>
<dbReference type="Proteomes" id="UP001159363">
    <property type="component" value="Chromosome 3"/>
</dbReference>
<evidence type="ECO:0000313" key="2">
    <source>
        <dbReference type="EMBL" id="KAJ8891119.1"/>
    </source>
</evidence>
<sequence>MENSKAVSTLMVTDRSPRETGRDNVKFPYRKVVGALGLMNLMIATRPDISYVVGVVSRSLENPTAEDVSQVKIILRYQNDTENLGIVYCPDRNSSALEEFSDAHQGGDVDTRRSTTGSVCKYAGGTISWLSQ</sequence>
<name>A0ABQ9I393_9NEOP</name>
<gene>
    <name evidence="2" type="ORF">PR048_010633</name>
</gene>